<dbReference type="PROSITE" id="PS50932">
    <property type="entry name" value="HTH_LACI_2"/>
    <property type="match status" value="1"/>
</dbReference>
<name>A0ABV3NZS3_9ENTR</name>
<proteinExistence type="predicted"/>
<keyword evidence="2 5" id="KW-0238">DNA-binding</keyword>
<evidence type="ECO:0000313" key="6">
    <source>
        <dbReference type="Proteomes" id="UP001555342"/>
    </source>
</evidence>
<comment type="caution">
    <text evidence="5">The sequence shown here is derived from an EMBL/GenBank/DDBJ whole genome shotgun (WGS) entry which is preliminary data.</text>
</comment>
<evidence type="ECO:0000259" key="4">
    <source>
        <dbReference type="PROSITE" id="PS50932"/>
    </source>
</evidence>
<feature type="domain" description="HTH lacI-type" evidence="4">
    <location>
        <begin position="8"/>
        <end position="62"/>
    </location>
</feature>
<protein>
    <submittedName>
        <fullName evidence="5">LacI family DNA-binding transcriptional regulator</fullName>
    </submittedName>
</protein>
<evidence type="ECO:0000256" key="3">
    <source>
        <dbReference type="ARBA" id="ARBA00023163"/>
    </source>
</evidence>
<dbReference type="GO" id="GO:0003677">
    <property type="term" value="F:DNA binding"/>
    <property type="evidence" value="ECO:0007669"/>
    <property type="project" value="UniProtKB-KW"/>
</dbReference>
<accession>A0ABV3NZS3</accession>
<sequence>MKSNSYKTTLQDVSKKTGYSLMTVSRVINTPHLVAEKTRRHVESAMSDLGYIKNNIASCLASSKDIFCFVIMDSTLDYIDVPSYIKTITEQGMIPCFLCFKNKEDLAVSITKAKSFGSNEMYIVFNPVSEFKVSRILADEKIINLELK</sequence>
<keyword evidence="1" id="KW-0805">Transcription regulation</keyword>
<dbReference type="InterPro" id="IPR000843">
    <property type="entry name" value="HTH_LacI"/>
</dbReference>
<keyword evidence="3" id="KW-0804">Transcription</keyword>
<dbReference type="SMART" id="SM00354">
    <property type="entry name" value="HTH_LACI"/>
    <property type="match status" value="1"/>
</dbReference>
<dbReference type="PANTHER" id="PTHR30146:SF33">
    <property type="entry name" value="TRANSCRIPTIONAL REGULATOR"/>
    <property type="match status" value="1"/>
</dbReference>
<dbReference type="Pfam" id="PF00356">
    <property type="entry name" value="LacI"/>
    <property type="match status" value="1"/>
</dbReference>
<keyword evidence="6" id="KW-1185">Reference proteome</keyword>
<dbReference type="CDD" id="cd01392">
    <property type="entry name" value="HTH_LacI"/>
    <property type="match status" value="1"/>
</dbReference>
<dbReference type="RefSeq" id="WP_367597054.1">
    <property type="nucleotide sequence ID" value="NZ_JBFMVT010000002.1"/>
</dbReference>
<reference evidence="5 6" key="1">
    <citation type="submission" date="2024-07" db="EMBL/GenBank/DDBJ databases">
        <authorList>
            <person name="Wang L."/>
        </authorList>
    </citation>
    <scope>NUCLEOTIDE SEQUENCE [LARGE SCALE GENOMIC DNA]</scope>
    <source>
        <strain evidence="5 6">WL359</strain>
    </source>
</reference>
<gene>
    <name evidence="5" type="ORF">AB1E22_20455</name>
</gene>
<dbReference type="EMBL" id="JBFMVT010000002">
    <property type="protein sequence ID" value="MEW7315048.1"/>
    <property type="molecule type" value="Genomic_DNA"/>
</dbReference>
<evidence type="ECO:0000313" key="5">
    <source>
        <dbReference type="EMBL" id="MEW7315048.1"/>
    </source>
</evidence>
<evidence type="ECO:0000256" key="2">
    <source>
        <dbReference type="ARBA" id="ARBA00023125"/>
    </source>
</evidence>
<dbReference type="PANTHER" id="PTHR30146">
    <property type="entry name" value="LACI-RELATED TRANSCRIPTIONAL REPRESSOR"/>
    <property type="match status" value="1"/>
</dbReference>
<dbReference type="InterPro" id="IPR010982">
    <property type="entry name" value="Lambda_DNA-bd_dom_sf"/>
</dbReference>
<dbReference type="SUPFAM" id="SSF47413">
    <property type="entry name" value="lambda repressor-like DNA-binding domains"/>
    <property type="match status" value="1"/>
</dbReference>
<dbReference type="Proteomes" id="UP001555342">
    <property type="component" value="Unassembled WGS sequence"/>
</dbReference>
<evidence type="ECO:0000256" key="1">
    <source>
        <dbReference type="ARBA" id="ARBA00023015"/>
    </source>
</evidence>
<organism evidence="5 6">
    <name type="scientific">Buttiauxella gaviniae</name>
    <dbReference type="NCBI Taxonomy" id="82990"/>
    <lineage>
        <taxon>Bacteria</taxon>
        <taxon>Pseudomonadati</taxon>
        <taxon>Pseudomonadota</taxon>
        <taxon>Gammaproteobacteria</taxon>
        <taxon>Enterobacterales</taxon>
        <taxon>Enterobacteriaceae</taxon>
        <taxon>Buttiauxella</taxon>
    </lineage>
</organism>
<dbReference type="Gene3D" id="1.10.260.40">
    <property type="entry name" value="lambda repressor-like DNA-binding domains"/>
    <property type="match status" value="1"/>
</dbReference>